<dbReference type="PANTHER" id="PTHR37311">
    <property type="entry name" value="2-PHOSPHOSULFOLACTATE PHOSPHATASE-RELATED"/>
    <property type="match status" value="1"/>
</dbReference>
<accession>A0A1C3E610</accession>
<dbReference type="Proteomes" id="UP000094828">
    <property type="component" value="Unassembled WGS sequence"/>
</dbReference>
<reference evidence="8 9" key="1">
    <citation type="submission" date="2016-05" db="EMBL/GenBank/DDBJ databases">
        <title>Genomic and physiological characterization of Planctopirus sp. isolated from fresh water lake.</title>
        <authorList>
            <person name="Subhash Y."/>
            <person name="Ramana C."/>
        </authorList>
    </citation>
    <scope>NUCLEOTIDE SEQUENCE [LARGE SCALE GENOMIC DNA]</scope>
    <source>
        <strain evidence="8 9">JC280</strain>
    </source>
</reference>
<evidence type="ECO:0000313" key="8">
    <source>
        <dbReference type="EMBL" id="ODA28643.1"/>
    </source>
</evidence>
<dbReference type="GO" id="GO:0050532">
    <property type="term" value="F:2-phosphosulfolactate phosphatase activity"/>
    <property type="evidence" value="ECO:0007669"/>
    <property type="project" value="UniProtKB-EC"/>
</dbReference>
<comment type="caution">
    <text evidence="8">The sequence shown here is derived from an EMBL/GenBank/DDBJ whole genome shotgun (WGS) entry which is preliminary data.</text>
</comment>
<keyword evidence="5" id="KW-0378">Hydrolase</keyword>
<comment type="cofactor">
    <cofactor evidence="1">
        <name>Mg(2+)</name>
        <dbReference type="ChEBI" id="CHEBI:18420"/>
    </cofactor>
</comment>
<dbReference type="GO" id="GO:0050545">
    <property type="term" value="F:sulfopyruvate decarboxylase activity"/>
    <property type="evidence" value="ECO:0007669"/>
    <property type="project" value="TreeGrafter"/>
</dbReference>
<evidence type="ECO:0000256" key="6">
    <source>
        <dbReference type="ARBA" id="ARBA00022842"/>
    </source>
</evidence>
<evidence type="ECO:0000313" key="9">
    <source>
        <dbReference type="Proteomes" id="UP000094828"/>
    </source>
</evidence>
<dbReference type="Gene3D" id="3.90.1560.10">
    <property type="entry name" value="ComB-like"/>
    <property type="match status" value="1"/>
</dbReference>
<sequence length="248" mass="26828">MTRSLFVHLVPQLFDPEEVQGGVVVILDILRASTTIIHALENGAQGVIPVADVEQARLVASKLTAELVLLGGEREGLLIPGFDLDNNPLAYTRHVVTGKKIVFTTTNGTAALEHAKAAREILIGAFVNLSAVVDKVFATTGPVHLVCAGTRGKVTLEDALCAGGIAWKLLEKDQQDLFDRTDDQLQLVLDAYRNRTKDSATFRRAMRSSFGGRNCVRLGFDLQIDRAATIDLFKSVPVFDATTGCITI</sequence>
<gene>
    <name evidence="8" type="ORF">A6X21_13250</name>
</gene>
<dbReference type="PANTHER" id="PTHR37311:SF1">
    <property type="entry name" value="2-PHOSPHOSULFOLACTATE PHOSPHATASE-RELATED"/>
    <property type="match status" value="1"/>
</dbReference>
<dbReference type="GO" id="GO:0000287">
    <property type="term" value="F:magnesium ion binding"/>
    <property type="evidence" value="ECO:0007669"/>
    <property type="project" value="InterPro"/>
</dbReference>
<keyword evidence="6" id="KW-0460">Magnesium</keyword>
<dbReference type="AlphaFoldDB" id="A0A1C3E610"/>
<dbReference type="STRING" id="1841610.A6X21_13250"/>
<evidence type="ECO:0000256" key="3">
    <source>
        <dbReference type="ARBA" id="ARBA00012953"/>
    </source>
</evidence>
<evidence type="ECO:0000256" key="4">
    <source>
        <dbReference type="ARBA" id="ARBA00021948"/>
    </source>
</evidence>
<organism evidence="8 9">
    <name type="scientific">Planctopirus hydrillae</name>
    <dbReference type="NCBI Taxonomy" id="1841610"/>
    <lineage>
        <taxon>Bacteria</taxon>
        <taxon>Pseudomonadati</taxon>
        <taxon>Planctomycetota</taxon>
        <taxon>Planctomycetia</taxon>
        <taxon>Planctomycetales</taxon>
        <taxon>Planctomycetaceae</taxon>
        <taxon>Planctopirus</taxon>
    </lineage>
</organism>
<dbReference type="OrthoDB" id="4913at2"/>
<evidence type="ECO:0000256" key="5">
    <source>
        <dbReference type="ARBA" id="ARBA00022801"/>
    </source>
</evidence>
<dbReference type="EC" id="3.1.3.71" evidence="3"/>
<dbReference type="SUPFAM" id="SSF142823">
    <property type="entry name" value="ComB-like"/>
    <property type="match status" value="1"/>
</dbReference>
<name>A0A1C3E610_9PLAN</name>
<evidence type="ECO:0000256" key="7">
    <source>
        <dbReference type="ARBA" id="ARBA00033711"/>
    </source>
</evidence>
<keyword evidence="9" id="KW-1185">Reference proteome</keyword>
<dbReference type="RefSeq" id="WP_068852110.1">
    <property type="nucleotide sequence ID" value="NZ_LYDR01000152.1"/>
</dbReference>
<protein>
    <recommendedName>
        <fullName evidence="4">Probable 2-phosphosulfolactate phosphatase</fullName>
        <ecNumber evidence="3">3.1.3.71</ecNumber>
    </recommendedName>
</protein>
<proteinExistence type="inferred from homology"/>
<dbReference type="Pfam" id="PF04029">
    <property type="entry name" value="2-ph_phosp"/>
    <property type="match status" value="1"/>
</dbReference>
<comment type="catalytic activity">
    <reaction evidence="7">
        <text>(2R)-O-phospho-3-sulfolactate + H2O = (2R)-3-sulfolactate + phosphate</text>
        <dbReference type="Rhea" id="RHEA:23416"/>
        <dbReference type="ChEBI" id="CHEBI:15377"/>
        <dbReference type="ChEBI" id="CHEBI:15597"/>
        <dbReference type="ChEBI" id="CHEBI:43474"/>
        <dbReference type="ChEBI" id="CHEBI:58738"/>
        <dbReference type="EC" id="3.1.3.71"/>
    </reaction>
</comment>
<dbReference type="InterPro" id="IPR005238">
    <property type="entry name" value="ComB-like"/>
</dbReference>
<comment type="similarity">
    <text evidence="2">Belongs to the ComB family.</text>
</comment>
<dbReference type="EMBL" id="LYDR01000152">
    <property type="protein sequence ID" value="ODA28643.1"/>
    <property type="molecule type" value="Genomic_DNA"/>
</dbReference>
<evidence type="ECO:0000256" key="1">
    <source>
        <dbReference type="ARBA" id="ARBA00001946"/>
    </source>
</evidence>
<evidence type="ECO:0000256" key="2">
    <source>
        <dbReference type="ARBA" id="ARBA00009997"/>
    </source>
</evidence>
<dbReference type="InterPro" id="IPR036702">
    <property type="entry name" value="ComB-like_sf"/>
</dbReference>